<dbReference type="AlphaFoldDB" id="A0A8J2KVS9"/>
<organism evidence="2 3">
    <name type="scientific">Allacma fusca</name>
    <dbReference type="NCBI Taxonomy" id="39272"/>
    <lineage>
        <taxon>Eukaryota</taxon>
        <taxon>Metazoa</taxon>
        <taxon>Ecdysozoa</taxon>
        <taxon>Arthropoda</taxon>
        <taxon>Hexapoda</taxon>
        <taxon>Collembola</taxon>
        <taxon>Symphypleona</taxon>
        <taxon>Sminthuridae</taxon>
        <taxon>Allacma</taxon>
    </lineage>
</organism>
<dbReference type="PANTHER" id="PTHR11733:SF133">
    <property type="entry name" value="PHOSPHATE-REGULATING NEUTRAL ENDOPEPTIDASE PHEX"/>
    <property type="match status" value="1"/>
</dbReference>
<comment type="caution">
    <text evidence="2">The sequence shown here is derived from an EMBL/GenBank/DDBJ whole genome shotgun (WGS) entry which is preliminary data.</text>
</comment>
<dbReference type="InterPro" id="IPR000718">
    <property type="entry name" value="Peptidase_M13"/>
</dbReference>
<dbReference type="Proteomes" id="UP000708208">
    <property type="component" value="Unassembled WGS sequence"/>
</dbReference>
<proteinExistence type="predicted"/>
<dbReference type="GO" id="GO:0004222">
    <property type="term" value="F:metalloendopeptidase activity"/>
    <property type="evidence" value="ECO:0007669"/>
    <property type="project" value="InterPro"/>
</dbReference>
<evidence type="ECO:0000313" key="2">
    <source>
        <dbReference type="EMBL" id="CAG7824372.1"/>
    </source>
</evidence>
<dbReference type="PANTHER" id="PTHR11733">
    <property type="entry name" value="ZINC METALLOPROTEASE FAMILY M13 NEPRILYSIN-RELATED"/>
    <property type="match status" value="1"/>
</dbReference>
<feature type="non-terminal residue" evidence="2">
    <location>
        <position position="1"/>
    </location>
</feature>
<name>A0A8J2KVS9_9HEXA</name>
<feature type="domain" description="Peptidase M13 C-terminal" evidence="1">
    <location>
        <begin position="5"/>
        <end position="120"/>
    </location>
</feature>
<protein>
    <recommendedName>
        <fullName evidence="1">Peptidase M13 C-terminal domain-containing protein</fullName>
    </recommendedName>
</protein>
<gene>
    <name evidence="2" type="ORF">AFUS01_LOCUS34531</name>
</gene>
<sequence length="122" mass="13913">ETPVGHVDGHLTAKENIADNGGLRQAFLSYRNWVRENNNNQEEARLPGLEHLSPDQLFFLGYANLWCQNVRPEALQMQLLTDEHSPSEFRTVGPSMNFDAFAQTWNCPKGSPMNPEKKCVLW</sequence>
<dbReference type="EMBL" id="CAJVCH010532512">
    <property type="protein sequence ID" value="CAG7824372.1"/>
    <property type="molecule type" value="Genomic_DNA"/>
</dbReference>
<keyword evidence="3" id="KW-1185">Reference proteome</keyword>
<dbReference type="GO" id="GO:0016485">
    <property type="term" value="P:protein processing"/>
    <property type="evidence" value="ECO:0007669"/>
    <property type="project" value="TreeGrafter"/>
</dbReference>
<evidence type="ECO:0000313" key="3">
    <source>
        <dbReference type="Proteomes" id="UP000708208"/>
    </source>
</evidence>
<dbReference type="OrthoDB" id="6475849at2759"/>
<dbReference type="Pfam" id="PF01431">
    <property type="entry name" value="Peptidase_M13"/>
    <property type="match status" value="1"/>
</dbReference>
<dbReference type="InterPro" id="IPR018497">
    <property type="entry name" value="Peptidase_M13_C"/>
</dbReference>
<accession>A0A8J2KVS9</accession>
<reference evidence="2" key="1">
    <citation type="submission" date="2021-06" db="EMBL/GenBank/DDBJ databases">
        <authorList>
            <person name="Hodson N. C."/>
            <person name="Mongue J. A."/>
            <person name="Jaron S. K."/>
        </authorList>
    </citation>
    <scope>NUCLEOTIDE SEQUENCE</scope>
</reference>
<evidence type="ECO:0000259" key="1">
    <source>
        <dbReference type="Pfam" id="PF01431"/>
    </source>
</evidence>
<dbReference type="PROSITE" id="PS51885">
    <property type="entry name" value="NEPRILYSIN"/>
    <property type="match status" value="1"/>
</dbReference>
<dbReference type="GO" id="GO:0005886">
    <property type="term" value="C:plasma membrane"/>
    <property type="evidence" value="ECO:0007669"/>
    <property type="project" value="TreeGrafter"/>
</dbReference>